<dbReference type="InterPro" id="IPR001851">
    <property type="entry name" value="ABC_transp_permease"/>
</dbReference>
<dbReference type="AlphaFoldDB" id="A0A8J7RAL9"/>
<comment type="subcellular location">
    <subcellularLocation>
        <location evidence="1">Cell membrane</location>
        <topology evidence="1">Multi-pass membrane protein</topology>
    </subcellularLocation>
</comment>
<keyword evidence="3 7" id="KW-0812">Transmembrane</keyword>
<name>A0A8J7RAL9_9HYPH</name>
<dbReference type="GO" id="GO:0005886">
    <property type="term" value="C:plasma membrane"/>
    <property type="evidence" value="ECO:0007669"/>
    <property type="project" value="UniProtKB-SubCell"/>
</dbReference>
<dbReference type="PANTHER" id="PTHR43370:SF1">
    <property type="entry name" value="GUANOSINE ABC TRANSPORTER PERMEASE PROTEIN NUPQ"/>
    <property type="match status" value="1"/>
</dbReference>
<evidence type="ECO:0000313" key="9">
    <source>
        <dbReference type="Proteomes" id="UP000666240"/>
    </source>
</evidence>
<keyword evidence="4 7" id="KW-1133">Transmembrane helix</keyword>
<feature type="transmembrane region" description="Helical" evidence="7">
    <location>
        <begin position="48"/>
        <end position="66"/>
    </location>
</feature>
<feature type="compositionally biased region" description="Polar residues" evidence="6">
    <location>
        <begin position="331"/>
        <end position="340"/>
    </location>
</feature>
<dbReference type="EMBL" id="JAGIYY010000018">
    <property type="protein sequence ID" value="MBP0441492.1"/>
    <property type="molecule type" value="Genomic_DNA"/>
</dbReference>
<proteinExistence type="predicted"/>
<evidence type="ECO:0000256" key="3">
    <source>
        <dbReference type="ARBA" id="ARBA00022692"/>
    </source>
</evidence>
<reference evidence="8" key="1">
    <citation type="submission" date="2021-03" db="EMBL/GenBank/DDBJ databases">
        <title>Genome sequencing and assembly of Tianweitania sediminis.</title>
        <authorList>
            <person name="Chhetri G."/>
        </authorList>
    </citation>
    <scope>NUCLEOTIDE SEQUENCE</scope>
    <source>
        <strain evidence="8">Z8</strain>
    </source>
</reference>
<comment type="caution">
    <text evidence="8">The sequence shown here is derived from an EMBL/GenBank/DDBJ whole genome shotgun (WGS) entry which is preliminary data.</text>
</comment>
<sequence length="340" mass="36008">MSGRDQVFGGRSWSIPLVRLVLEQRSKGSSVGKVNNEFAKSGNRMHRVWTPVAGGLLAAVMAVLCVRIGLDQVVIGVGITLGAQGLTALLHHFLLARTHPRLPAPDIVPVSFFADLPILGPGLFRHHALVYLADALVVAMWLIYRHFIFGLQLAAADEKPDALDAAGVAVVRVRSVAVGAAGAIAGVGVAYLRDCRRRIRAIHDQRRGLSGDCPGDAVPGSSCPRPVWGPGLRNLSVDFHSAASHRHPGSNGVRPDAAFCGSGAVVGNAGPPFGAAVGSWRGVCSRGARHLRWTGKASTEVRRKFRLTFHLQEPLGSGQLAKDPEHDGPTRSCSVTDDVA</sequence>
<feature type="transmembrane region" description="Helical" evidence="7">
    <location>
        <begin position="131"/>
        <end position="155"/>
    </location>
</feature>
<dbReference type="GO" id="GO:0022857">
    <property type="term" value="F:transmembrane transporter activity"/>
    <property type="evidence" value="ECO:0007669"/>
    <property type="project" value="InterPro"/>
</dbReference>
<organism evidence="8 9">
    <name type="scientific">Tianweitania sediminis</name>
    <dbReference type="NCBI Taxonomy" id="1502156"/>
    <lineage>
        <taxon>Bacteria</taxon>
        <taxon>Pseudomonadati</taxon>
        <taxon>Pseudomonadota</taxon>
        <taxon>Alphaproteobacteria</taxon>
        <taxon>Hyphomicrobiales</taxon>
        <taxon>Phyllobacteriaceae</taxon>
        <taxon>Tianweitania</taxon>
    </lineage>
</organism>
<evidence type="ECO:0000256" key="1">
    <source>
        <dbReference type="ARBA" id="ARBA00004651"/>
    </source>
</evidence>
<feature type="transmembrane region" description="Helical" evidence="7">
    <location>
        <begin position="175"/>
        <end position="192"/>
    </location>
</feature>
<evidence type="ECO:0000256" key="7">
    <source>
        <dbReference type="SAM" id="Phobius"/>
    </source>
</evidence>
<evidence type="ECO:0000313" key="8">
    <source>
        <dbReference type="EMBL" id="MBP0441492.1"/>
    </source>
</evidence>
<accession>A0A8J7RAL9</accession>
<keyword evidence="9" id="KW-1185">Reference proteome</keyword>
<evidence type="ECO:0000256" key="4">
    <source>
        <dbReference type="ARBA" id="ARBA00022989"/>
    </source>
</evidence>
<evidence type="ECO:0000256" key="2">
    <source>
        <dbReference type="ARBA" id="ARBA00022475"/>
    </source>
</evidence>
<dbReference type="PANTHER" id="PTHR43370">
    <property type="entry name" value="SUGAR ABC TRANSPORTER INTEGRAL MEMBRANE PROTEIN-RELATED"/>
    <property type="match status" value="1"/>
</dbReference>
<dbReference type="Proteomes" id="UP000666240">
    <property type="component" value="Unassembled WGS sequence"/>
</dbReference>
<protein>
    <submittedName>
        <fullName evidence="8">Uncharacterized protein</fullName>
    </submittedName>
</protein>
<evidence type="ECO:0000256" key="5">
    <source>
        <dbReference type="ARBA" id="ARBA00023136"/>
    </source>
</evidence>
<keyword evidence="2" id="KW-1003">Cell membrane</keyword>
<dbReference type="Pfam" id="PF02653">
    <property type="entry name" value="BPD_transp_2"/>
    <property type="match status" value="1"/>
</dbReference>
<keyword evidence="5 7" id="KW-0472">Membrane</keyword>
<feature type="transmembrane region" description="Helical" evidence="7">
    <location>
        <begin position="73"/>
        <end position="95"/>
    </location>
</feature>
<gene>
    <name evidence="8" type="ORF">J5Y06_22870</name>
</gene>
<evidence type="ECO:0000256" key="6">
    <source>
        <dbReference type="SAM" id="MobiDB-lite"/>
    </source>
</evidence>
<feature type="region of interest" description="Disordered" evidence="6">
    <location>
        <begin position="316"/>
        <end position="340"/>
    </location>
</feature>